<dbReference type="Pfam" id="PF21880">
    <property type="entry name" value="DUF6916"/>
    <property type="match status" value="1"/>
</dbReference>
<dbReference type="AlphaFoldDB" id="A0A0T5NMM3"/>
<evidence type="ECO:0000259" key="2">
    <source>
        <dbReference type="Pfam" id="PF21880"/>
    </source>
</evidence>
<feature type="chain" id="PRO_5006663724" description="DUF6916 domain-containing protein" evidence="1">
    <location>
        <begin position="22"/>
        <end position="147"/>
    </location>
</feature>
<sequence length="147" mass="15501">MVLAAKAALTGALALPVPAFARSNAEPGVPATGAAIAPVAPARWETATADELRPYLGQRFRVSTRTHGSLALRLVDVASPDRDPARPGLLKRRLSVSAIFDGPDAQVLAGLEDGIHRLSHPRIGQIDAFLKTLPRRSGGSMIELVLN</sequence>
<dbReference type="InterPro" id="IPR054209">
    <property type="entry name" value="DUF6916"/>
</dbReference>
<name>A0A0T5NMM3_9RHOB</name>
<accession>A0A0T5NMM3</accession>
<organism evidence="3 4">
    <name type="scientific">Roseovarius atlanticus</name>
    <dbReference type="NCBI Taxonomy" id="1641875"/>
    <lineage>
        <taxon>Bacteria</taxon>
        <taxon>Pseudomonadati</taxon>
        <taxon>Pseudomonadota</taxon>
        <taxon>Alphaproteobacteria</taxon>
        <taxon>Rhodobacterales</taxon>
        <taxon>Roseobacteraceae</taxon>
        <taxon>Roseovarius</taxon>
    </lineage>
</organism>
<dbReference type="EMBL" id="LAXJ01000044">
    <property type="protein sequence ID" value="KRS10231.1"/>
    <property type="molecule type" value="Genomic_DNA"/>
</dbReference>
<evidence type="ECO:0000256" key="1">
    <source>
        <dbReference type="SAM" id="SignalP"/>
    </source>
</evidence>
<evidence type="ECO:0000313" key="4">
    <source>
        <dbReference type="Proteomes" id="UP000051295"/>
    </source>
</evidence>
<proteinExistence type="predicted"/>
<gene>
    <name evidence="3" type="ORF">XM53_22195</name>
</gene>
<keyword evidence="1" id="KW-0732">Signal</keyword>
<keyword evidence="4" id="KW-1185">Reference proteome</keyword>
<feature type="domain" description="DUF6916" evidence="2">
    <location>
        <begin position="48"/>
        <end position="137"/>
    </location>
</feature>
<comment type="caution">
    <text evidence="3">The sequence shown here is derived from an EMBL/GenBank/DDBJ whole genome shotgun (WGS) entry which is preliminary data.</text>
</comment>
<dbReference type="PATRIC" id="fig|1641875.4.peg.3579"/>
<feature type="signal peptide" evidence="1">
    <location>
        <begin position="1"/>
        <end position="21"/>
    </location>
</feature>
<dbReference type="Proteomes" id="UP000051295">
    <property type="component" value="Unassembled WGS sequence"/>
</dbReference>
<reference evidence="3 4" key="1">
    <citation type="submission" date="2015-04" db="EMBL/GenBank/DDBJ databases">
        <title>The draft genome sequence of Roseovarius sp.R12b.</title>
        <authorList>
            <person name="Li G."/>
            <person name="Lai Q."/>
            <person name="Shao Z."/>
            <person name="Yan P."/>
        </authorList>
    </citation>
    <scope>NUCLEOTIDE SEQUENCE [LARGE SCALE GENOMIC DNA]</scope>
    <source>
        <strain evidence="3 4">R12B</strain>
    </source>
</reference>
<protein>
    <recommendedName>
        <fullName evidence="2">DUF6916 domain-containing protein</fullName>
    </recommendedName>
</protein>
<evidence type="ECO:0000313" key="3">
    <source>
        <dbReference type="EMBL" id="KRS10231.1"/>
    </source>
</evidence>